<reference evidence="1 2" key="1">
    <citation type="journal article" date="2017" name="Curr. Biol.">
        <title>Genome architecture and evolution of a unichromosomal asexual nematode.</title>
        <authorList>
            <person name="Fradin H."/>
            <person name="Zegar C."/>
            <person name="Gutwein M."/>
            <person name="Lucas J."/>
            <person name="Kovtun M."/>
            <person name="Corcoran D."/>
            <person name="Baugh L.R."/>
            <person name="Kiontke K."/>
            <person name="Gunsalus K."/>
            <person name="Fitch D.H."/>
            <person name="Piano F."/>
        </authorList>
    </citation>
    <scope>NUCLEOTIDE SEQUENCE [LARGE SCALE GENOMIC DNA]</scope>
    <source>
        <strain evidence="1">PF1309</strain>
    </source>
</reference>
<gene>
    <name evidence="1" type="ORF">WR25_13630</name>
</gene>
<sequence length="96" mass="11412">MVQDEKSERPSMIFAIPDLNPIEYLWDDLERRFKGIRARNSDEKFAILSREWYKTDWRTIDLPMASTLSRCEEAIKARGFLLAIELILLFYQLLLS</sequence>
<dbReference type="STRING" id="2018661.A0A2A2LPX6"/>
<dbReference type="InterPro" id="IPR036397">
    <property type="entry name" value="RNaseH_sf"/>
</dbReference>
<proteinExistence type="predicted"/>
<evidence type="ECO:0008006" key="3">
    <source>
        <dbReference type="Google" id="ProtNLM"/>
    </source>
</evidence>
<evidence type="ECO:0000313" key="2">
    <source>
        <dbReference type="Proteomes" id="UP000218231"/>
    </source>
</evidence>
<dbReference type="EMBL" id="LIAE01006525">
    <property type="protein sequence ID" value="PAV88220.1"/>
    <property type="molecule type" value="Genomic_DNA"/>
</dbReference>
<keyword evidence="2" id="KW-1185">Reference proteome</keyword>
<dbReference type="OrthoDB" id="106945at2759"/>
<dbReference type="GO" id="GO:0003676">
    <property type="term" value="F:nucleic acid binding"/>
    <property type="evidence" value="ECO:0007669"/>
    <property type="project" value="InterPro"/>
</dbReference>
<protein>
    <recommendedName>
        <fullName evidence="3">Tc1-like transposase DDE domain-containing protein</fullName>
    </recommendedName>
</protein>
<evidence type="ECO:0000313" key="1">
    <source>
        <dbReference type="EMBL" id="PAV88220.1"/>
    </source>
</evidence>
<organism evidence="1 2">
    <name type="scientific">Diploscapter pachys</name>
    <dbReference type="NCBI Taxonomy" id="2018661"/>
    <lineage>
        <taxon>Eukaryota</taxon>
        <taxon>Metazoa</taxon>
        <taxon>Ecdysozoa</taxon>
        <taxon>Nematoda</taxon>
        <taxon>Chromadorea</taxon>
        <taxon>Rhabditida</taxon>
        <taxon>Rhabditina</taxon>
        <taxon>Rhabditomorpha</taxon>
        <taxon>Rhabditoidea</taxon>
        <taxon>Rhabditidae</taxon>
        <taxon>Diploscapter</taxon>
    </lineage>
</organism>
<name>A0A2A2LPX6_9BILA</name>
<dbReference type="Gene3D" id="3.30.420.10">
    <property type="entry name" value="Ribonuclease H-like superfamily/Ribonuclease H"/>
    <property type="match status" value="1"/>
</dbReference>
<accession>A0A2A2LPX6</accession>
<comment type="caution">
    <text evidence="1">The sequence shown here is derived from an EMBL/GenBank/DDBJ whole genome shotgun (WGS) entry which is preliminary data.</text>
</comment>
<dbReference type="Proteomes" id="UP000218231">
    <property type="component" value="Unassembled WGS sequence"/>
</dbReference>
<dbReference type="AlphaFoldDB" id="A0A2A2LPX6"/>